<dbReference type="WBParaSite" id="NBR_0000992701-mRNA-1">
    <property type="protein sequence ID" value="NBR_0000992701-mRNA-1"/>
    <property type="gene ID" value="NBR_0000992701"/>
</dbReference>
<accession>A0A158QZD2</accession>
<name>A0A158QZD2_NIPBR</name>
<dbReference type="Proteomes" id="UP000271162">
    <property type="component" value="Unassembled WGS sequence"/>
</dbReference>
<gene>
    <name evidence="1" type="ORF">NBR_LOCUS9928</name>
</gene>
<evidence type="ECO:0000313" key="2">
    <source>
        <dbReference type="Proteomes" id="UP000271162"/>
    </source>
</evidence>
<reference evidence="1 2" key="2">
    <citation type="submission" date="2018-11" db="EMBL/GenBank/DDBJ databases">
        <authorList>
            <consortium name="Pathogen Informatics"/>
        </authorList>
    </citation>
    <scope>NUCLEOTIDE SEQUENCE [LARGE SCALE GENOMIC DNA]</scope>
</reference>
<sequence length="78" mass="8739">MAENTRKLSFAAVRLNDLSDDYGFGDDLDMTIISDEAVEEAQEAGSVAHDQRWFCTIASFMHHMPLRNSNLSAPSNEF</sequence>
<dbReference type="AlphaFoldDB" id="A0A158QZD2"/>
<organism evidence="3">
    <name type="scientific">Nippostrongylus brasiliensis</name>
    <name type="common">Rat hookworm</name>
    <dbReference type="NCBI Taxonomy" id="27835"/>
    <lineage>
        <taxon>Eukaryota</taxon>
        <taxon>Metazoa</taxon>
        <taxon>Ecdysozoa</taxon>
        <taxon>Nematoda</taxon>
        <taxon>Chromadorea</taxon>
        <taxon>Rhabditida</taxon>
        <taxon>Rhabditina</taxon>
        <taxon>Rhabditomorpha</taxon>
        <taxon>Strongyloidea</taxon>
        <taxon>Heligmosomidae</taxon>
        <taxon>Nippostrongylus</taxon>
    </lineage>
</organism>
<proteinExistence type="predicted"/>
<evidence type="ECO:0000313" key="1">
    <source>
        <dbReference type="EMBL" id="VDL73517.1"/>
    </source>
</evidence>
<dbReference type="EMBL" id="UYSL01020224">
    <property type="protein sequence ID" value="VDL73517.1"/>
    <property type="molecule type" value="Genomic_DNA"/>
</dbReference>
<protein>
    <submittedName>
        <fullName evidence="1 3">Uncharacterized protein</fullName>
    </submittedName>
</protein>
<evidence type="ECO:0000313" key="3">
    <source>
        <dbReference type="WBParaSite" id="NBR_0000992701-mRNA-1"/>
    </source>
</evidence>
<keyword evidence="2" id="KW-1185">Reference proteome</keyword>
<reference evidence="3" key="1">
    <citation type="submission" date="2016-04" db="UniProtKB">
        <authorList>
            <consortium name="WormBaseParasite"/>
        </authorList>
    </citation>
    <scope>IDENTIFICATION</scope>
</reference>